<dbReference type="Proteomes" id="UP000247540">
    <property type="component" value="Unassembled WGS sequence"/>
</dbReference>
<comment type="caution">
    <text evidence="7">The sequence shown here is derived from an EMBL/GenBank/DDBJ whole genome shotgun (WGS) entry which is preliminary data.</text>
</comment>
<dbReference type="OrthoDB" id="9792010at2"/>
<dbReference type="PANTHER" id="PTHR34773:SF1">
    <property type="entry name" value="FLAGELLAR SECRETION CHAPERONE FLIS"/>
    <property type="match status" value="1"/>
</dbReference>
<reference evidence="7 8" key="1">
    <citation type="submission" date="2018-06" db="EMBL/GenBank/DDBJ databases">
        <title>Genomic Encyclopedia of Type Strains, Phase III (KMG-III): the genomes of soil and plant-associated and newly described type strains.</title>
        <authorList>
            <person name="Whitman W."/>
        </authorList>
    </citation>
    <scope>NUCLEOTIDE SEQUENCE [LARGE SCALE GENOMIC DNA]</scope>
    <source>
        <strain evidence="7 8">CECT 7646</strain>
    </source>
</reference>
<keyword evidence="7" id="KW-0969">Cilium</keyword>
<evidence type="ECO:0000256" key="5">
    <source>
        <dbReference type="ARBA" id="ARBA00023186"/>
    </source>
</evidence>
<dbReference type="NCBIfam" id="TIGR00208">
    <property type="entry name" value="fliS"/>
    <property type="match status" value="1"/>
</dbReference>
<dbReference type="AlphaFoldDB" id="A0A318SCV4"/>
<keyword evidence="7" id="KW-0282">Flagellum</keyword>
<keyword evidence="8" id="KW-1185">Reference proteome</keyword>
<dbReference type="RefSeq" id="WP_110466895.1">
    <property type="nucleotide sequence ID" value="NZ_JAMOFZ010000032.1"/>
</dbReference>
<dbReference type="Pfam" id="PF02561">
    <property type="entry name" value="FliS"/>
    <property type="match status" value="1"/>
</dbReference>
<keyword evidence="7" id="KW-0966">Cell projection</keyword>
<proteinExistence type="inferred from homology"/>
<evidence type="ECO:0000256" key="4">
    <source>
        <dbReference type="ARBA" id="ARBA00022795"/>
    </source>
</evidence>
<evidence type="ECO:0000256" key="3">
    <source>
        <dbReference type="ARBA" id="ARBA00022490"/>
    </source>
</evidence>
<keyword evidence="4 6" id="KW-1005">Bacterial flagellum biogenesis</keyword>
<dbReference type="InterPro" id="IPR003713">
    <property type="entry name" value="FliS"/>
</dbReference>
<dbReference type="EMBL" id="QJTC01000033">
    <property type="protein sequence ID" value="PYE73737.1"/>
    <property type="molecule type" value="Genomic_DNA"/>
</dbReference>
<dbReference type="SUPFAM" id="SSF101116">
    <property type="entry name" value="Flagellar export chaperone FliS"/>
    <property type="match status" value="1"/>
</dbReference>
<dbReference type="CDD" id="cd16098">
    <property type="entry name" value="FliS"/>
    <property type="match status" value="1"/>
</dbReference>
<evidence type="ECO:0000256" key="1">
    <source>
        <dbReference type="ARBA" id="ARBA00004514"/>
    </source>
</evidence>
<dbReference type="InterPro" id="IPR036584">
    <property type="entry name" value="FliS_sf"/>
</dbReference>
<name>A0A318SCV4_9BURK</name>
<evidence type="ECO:0000256" key="6">
    <source>
        <dbReference type="PIRNR" id="PIRNR039090"/>
    </source>
</evidence>
<dbReference type="PANTHER" id="PTHR34773">
    <property type="entry name" value="FLAGELLAR SECRETION CHAPERONE FLIS"/>
    <property type="match status" value="1"/>
</dbReference>
<dbReference type="GO" id="GO:0044780">
    <property type="term" value="P:bacterial-type flagellum assembly"/>
    <property type="evidence" value="ECO:0007669"/>
    <property type="project" value="InterPro"/>
</dbReference>
<evidence type="ECO:0000313" key="8">
    <source>
        <dbReference type="Proteomes" id="UP000247540"/>
    </source>
</evidence>
<gene>
    <name evidence="7" type="ORF">DFQ15_1333</name>
</gene>
<organism evidence="7 8">
    <name type="scientific">Xylophilus ampelinus</name>
    <dbReference type="NCBI Taxonomy" id="54067"/>
    <lineage>
        <taxon>Bacteria</taxon>
        <taxon>Pseudomonadati</taxon>
        <taxon>Pseudomonadota</taxon>
        <taxon>Betaproteobacteria</taxon>
        <taxon>Burkholderiales</taxon>
        <taxon>Xylophilus</taxon>
    </lineage>
</organism>
<evidence type="ECO:0000313" key="7">
    <source>
        <dbReference type="EMBL" id="PYE73737.1"/>
    </source>
</evidence>
<keyword evidence="3 6" id="KW-0963">Cytoplasm</keyword>
<accession>A0A318SCV4</accession>
<dbReference type="GO" id="GO:0071973">
    <property type="term" value="P:bacterial-type flagellum-dependent cell motility"/>
    <property type="evidence" value="ECO:0007669"/>
    <property type="project" value="TreeGrafter"/>
</dbReference>
<dbReference type="GO" id="GO:0005829">
    <property type="term" value="C:cytosol"/>
    <property type="evidence" value="ECO:0007669"/>
    <property type="project" value="UniProtKB-SubCell"/>
</dbReference>
<dbReference type="Gene3D" id="1.20.120.340">
    <property type="entry name" value="Flagellar protein FliS"/>
    <property type="match status" value="1"/>
</dbReference>
<protein>
    <recommendedName>
        <fullName evidence="6">Flagellar secretion chaperone FliS</fullName>
    </recommendedName>
</protein>
<comment type="subcellular location">
    <subcellularLocation>
        <location evidence="1 6">Cytoplasm</location>
        <location evidence="1 6">Cytosol</location>
    </subcellularLocation>
</comment>
<evidence type="ECO:0000256" key="2">
    <source>
        <dbReference type="ARBA" id="ARBA00008787"/>
    </source>
</evidence>
<keyword evidence="5" id="KW-0143">Chaperone</keyword>
<dbReference type="PIRSF" id="PIRSF039090">
    <property type="entry name" value="Flis"/>
    <property type="match status" value="1"/>
</dbReference>
<sequence length="141" mass="15366">MFTPASARAASTYRQASIDSSTPHQLVNLLIDGLLQSVRMARASLQRGDLPAKCEQIARAVRLIEEGLRMGLDHEQGGDIAANLRRLYDYSVRRLTVANFRNDDAVMAEVQSLFETLAEGWRGIAGTPATALPRLSAQQGA</sequence>
<comment type="similarity">
    <text evidence="2 6">Belongs to the FliS family.</text>
</comment>